<comment type="caution">
    <text evidence="2">The sequence shown here is derived from an EMBL/GenBank/DDBJ whole genome shotgun (WGS) entry which is preliminary data.</text>
</comment>
<feature type="chain" id="PRO_5046149913" evidence="1">
    <location>
        <begin position="30"/>
        <end position="138"/>
    </location>
</feature>
<dbReference type="RefSeq" id="WP_209687106.1">
    <property type="nucleotide sequence ID" value="NZ_JAGGLU010000008.1"/>
</dbReference>
<keyword evidence="3" id="KW-1185">Reference proteome</keyword>
<sequence length="138" mass="14958">MKRKTLKSGLVAALGTAMLAVGTTGIASANNHSDSLFDFTLGRFQTSSFSAPRLKTDKSRSYAKVTEIGVGQAHIWTIRANGASIDTGSVDLGQGESAKIYNRAYEMYGRTNIELGVHARDWRAVRVHVRGLWSPDSV</sequence>
<keyword evidence="1" id="KW-0732">Signal</keyword>
<reference evidence="2 3" key="1">
    <citation type="submission" date="2021-03" db="EMBL/GenBank/DDBJ databases">
        <title>Genomic Encyclopedia of Type Strains, Phase IV (KMG-IV): sequencing the most valuable type-strain genomes for metagenomic binning, comparative biology and taxonomic classification.</title>
        <authorList>
            <person name="Goeker M."/>
        </authorList>
    </citation>
    <scope>NUCLEOTIDE SEQUENCE [LARGE SCALE GENOMIC DNA]</scope>
    <source>
        <strain evidence="2 3">DSM 101872</strain>
    </source>
</reference>
<dbReference type="Proteomes" id="UP001519292">
    <property type="component" value="Unassembled WGS sequence"/>
</dbReference>
<gene>
    <name evidence="2" type="ORF">J2Z60_001548</name>
</gene>
<proteinExistence type="predicted"/>
<evidence type="ECO:0000313" key="3">
    <source>
        <dbReference type="Proteomes" id="UP001519292"/>
    </source>
</evidence>
<protein>
    <submittedName>
        <fullName evidence="2">Uncharacterized protein</fullName>
    </submittedName>
</protein>
<accession>A0ABS4MG93</accession>
<dbReference type="EMBL" id="JAGGLU010000008">
    <property type="protein sequence ID" value="MBP2058369.1"/>
    <property type="molecule type" value="Genomic_DNA"/>
</dbReference>
<name>A0ABS4MG93_9LACO</name>
<evidence type="ECO:0000313" key="2">
    <source>
        <dbReference type="EMBL" id="MBP2058369.1"/>
    </source>
</evidence>
<organism evidence="2 3">
    <name type="scientific">Lactobacillus colini</name>
    <dbReference type="NCBI Taxonomy" id="1819254"/>
    <lineage>
        <taxon>Bacteria</taxon>
        <taxon>Bacillati</taxon>
        <taxon>Bacillota</taxon>
        <taxon>Bacilli</taxon>
        <taxon>Lactobacillales</taxon>
        <taxon>Lactobacillaceae</taxon>
        <taxon>Lactobacillus</taxon>
    </lineage>
</organism>
<evidence type="ECO:0000256" key="1">
    <source>
        <dbReference type="SAM" id="SignalP"/>
    </source>
</evidence>
<feature type="signal peptide" evidence="1">
    <location>
        <begin position="1"/>
        <end position="29"/>
    </location>
</feature>